<comment type="similarity">
    <text evidence="1">Belongs to the UPF0162 family.</text>
</comment>
<keyword evidence="4" id="KW-1185">Reference proteome</keyword>
<protein>
    <recommendedName>
        <fullName evidence="2">Protein SirB1 N-terminal domain-containing protein</fullName>
    </recommendedName>
</protein>
<dbReference type="PROSITE" id="PS50077">
    <property type="entry name" value="HEAT_REPEAT"/>
    <property type="match status" value="1"/>
</dbReference>
<dbReference type="Pfam" id="PF13369">
    <property type="entry name" value="Transglut_core2"/>
    <property type="match status" value="1"/>
</dbReference>
<dbReference type="Proteomes" id="UP000658278">
    <property type="component" value="Unassembled WGS sequence"/>
</dbReference>
<dbReference type="InterPro" id="IPR021133">
    <property type="entry name" value="HEAT_type_2"/>
</dbReference>
<feature type="domain" description="Protein SirB1 N-terminal" evidence="2">
    <location>
        <begin position="116"/>
        <end position="254"/>
    </location>
</feature>
<dbReference type="AlphaFoldDB" id="A0A934RAE8"/>
<dbReference type="InterPro" id="IPR032698">
    <property type="entry name" value="SirB1_N"/>
</dbReference>
<evidence type="ECO:0000259" key="2">
    <source>
        <dbReference type="Pfam" id="PF13369"/>
    </source>
</evidence>
<reference evidence="3" key="1">
    <citation type="submission" date="2021-01" db="EMBL/GenBank/DDBJ databases">
        <title>Modified the classification status of verrucomicrobia.</title>
        <authorList>
            <person name="Feng X."/>
        </authorList>
    </citation>
    <scope>NUCLEOTIDE SEQUENCE</scope>
    <source>
        <strain evidence="3">KCTC 22201</strain>
    </source>
</reference>
<sequence length="286" mass="31731">MPTLLPTADTLSTLLRLIDDETPEVRQSLAEALEVFEGDVSELLTQTSYPASDADLKVLSDLLRSARRERLRREWVVPSNGINGLADDWDRVESLFRVLSDYLHDGTTVRQPLGDALDLLAEETEAMTEGRNTMELCQYLLKGNPLKCETRTDLQPEFLDLARVAAGGSTCPLGAGVVILLVLRRLRIEADGLSLPGTFFLRVDGPDGPVILDPEHGGEVLRPRDFEHRIRRYPKEIQTLCRRAATPGELLVRTTEELAMALAFRGDGVDGDLMEELVESLVPVPF</sequence>
<evidence type="ECO:0000256" key="1">
    <source>
        <dbReference type="ARBA" id="ARBA00007100"/>
    </source>
</evidence>
<dbReference type="EMBL" id="JAENII010000005">
    <property type="protein sequence ID" value="MBK1826988.1"/>
    <property type="molecule type" value="Genomic_DNA"/>
</dbReference>
<proteinExistence type="inferred from homology"/>
<organism evidence="3 4">
    <name type="scientific">Haloferula rosea</name>
    <dbReference type="NCBI Taxonomy" id="490093"/>
    <lineage>
        <taxon>Bacteria</taxon>
        <taxon>Pseudomonadati</taxon>
        <taxon>Verrucomicrobiota</taxon>
        <taxon>Verrucomicrobiia</taxon>
        <taxon>Verrucomicrobiales</taxon>
        <taxon>Verrucomicrobiaceae</taxon>
        <taxon>Haloferula</taxon>
    </lineage>
</organism>
<evidence type="ECO:0000313" key="4">
    <source>
        <dbReference type="Proteomes" id="UP000658278"/>
    </source>
</evidence>
<dbReference type="RefSeq" id="WP_200278438.1">
    <property type="nucleotide sequence ID" value="NZ_JAENII010000005.1"/>
</dbReference>
<name>A0A934RAE8_9BACT</name>
<comment type="caution">
    <text evidence="3">The sequence shown here is derived from an EMBL/GenBank/DDBJ whole genome shotgun (WGS) entry which is preliminary data.</text>
</comment>
<evidence type="ECO:0000313" key="3">
    <source>
        <dbReference type="EMBL" id="MBK1826988.1"/>
    </source>
</evidence>
<gene>
    <name evidence="3" type="ORF">JIN81_08150</name>
</gene>
<accession>A0A934RAE8</accession>